<reference evidence="2 3" key="1">
    <citation type="journal article" date="2011" name="J. Bacteriol.">
        <title>Genome sequence of Chthoniobacter flavus Ellin428, an aerobic heterotrophic soil bacterium.</title>
        <authorList>
            <person name="Kant R."/>
            <person name="van Passel M.W."/>
            <person name="Palva A."/>
            <person name="Lucas S."/>
            <person name="Lapidus A."/>
            <person name="Glavina Del Rio T."/>
            <person name="Dalin E."/>
            <person name="Tice H."/>
            <person name="Bruce D."/>
            <person name="Goodwin L."/>
            <person name="Pitluck S."/>
            <person name="Larimer F.W."/>
            <person name="Land M.L."/>
            <person name="Hauser L."/>
            <person name="Sangwan P."/>
            <person name="de Vos W.M."/>
            <person name="Janssen P.H."/>
            <person name="Smidt H."/>
        </authorList>
    </citation>
    <scope>NUCLEOTIDE SEQUENCE [LARGE SCALE GENOMIC DNA]</scope>
    <source>
        <strain evidence="2 3">Ellin428</strain>
    </source>
</reference>
<evidence type="ECO:0000313" key="3">
    <source>
        <dbReference type="Proteomes" id="UP000005824"/>
    </source>
</evidence>
<dbReference type="InParanoid" id="B4CZ01"/>
<proteinExistence type="predicted"/>
<evidence type="ECO:0000313" key="2">
    <source>
        <dbReference type="EMBL" id="EDY20692.1"/>
    </source>
</evidence>
<feature type="chain" id="PRO_5002800323" description="Peptidase C51 domain-containing protein" evidence="1">
    <location>
        <begin position="23"/>
        <end position="168"/>
    </location>
</feature>
<feature type="signal peptide" evidence="1">
    <location>
        <begin position="1"/>
        <end position="22"/>
    </location>
</feature>
<accession>B4CZ01</accession>
<dbReference type="EMBL" id="ABVL01000004">
    <property type="protein sequence ID" value="EDY20692.1"/>
    <property type="molecule type" value="Genomic_DNA"/>
</dbReference>
<dbReference type="RefSeq" id="WP_006979214.1">
    <property type="nucleotide sequence ID" value="NZ_ABVL01000004.1"/>
</dbReference>
<comment type="caution">
    <text evidence="2">The sequence shown here is derived from an EMBL/GenBank/DDBJ whole genome shotgun (WGS) entry which is preliminary data.</text>
</comment>
<keyword evidence="1" id="KW-0732">Signal</keyword>
<evidence type="ECO:0008006" key="4">
    <source>
        <dbReference type="Google" id="ProtNLM"/>
    </source>
</evidence>
<evidence type="ECO:0000256" key="1">
    <source>
        <dbReference type="SAM" id="SignalP"/>
    </source>
</evidence>
<dbReference type="Gene3D" id="3.90.1720.10">
    <property type="entry name" value="endopeptidase domain like (from Nostoc punctiforme)"/>
    <property type="match status" value="1"/>
</dbReference>
<sequence precursor="true">MMKFHLPILLAVLLSTAAVASADESLLDKSKTRELSTGEQGMFGPKSHGLHYDPRMIRAAQIARQRAHPHMTWHCWAYVKDALVAADVIKSRPTSAWAREAGDELTRNYGFKELSIKNPYKAPVGAVIVYGGPDAGHVEIRTESGFVSDFVSPSAYPRPVIGIYVKPA</sequence>
<dbReference type="Proteomes" id="UP000005824">
    <property type="component" value="Unassembled WGS sequence"/>
</dbReference>
<protein>
    <recommendedName>
        <fullName evidence="4">Peptidase C51 domain-containing protein</fullName>
    </recommendedName>
</protein>
<name>B4CZ01_9BACT</name>
<gene>
    <name evidence="2" type="ORF">CfE428DRAFT_1889</name>
</gene>
<organism evidence="2 3">
    <name type="scientific">Chthoniobacter flavus Ellin428</name>
    <dbReference type="NCBI Taxonomy" id="497964"/>
    <lineage>
        <taxon>Bacteria</taxon>
        <taxon>Pseudomonadati</taxon>
        <taxon>Verrucomicrobiota</taxon>
        <taxon>Spartobacteria</taxon>
        <taxon>Chthoniobacterales</taxon>
        <taxon>Chthoniobacteraceae</taxon>
        <taxon>Chthoniobacter</taxon>
    </lineage>
</organism>
<keyword evidence="3" id="KW-1185">Reference proteome</keyword>
<dbReference type="AlphaFoldDB" id="B4CZ01"/>